<dbReference type="AlphaFoldDB" id="A0A8C0IZ92"/>
<dbReference type="Ensembl" id="ENSCABT00000026953.1">
    <property type="protein sequence ID" value="ENSCABP00000024594.1"/>
    <property type="gene ID" value="ENSCABG00000018102.1"/>
</dbReference>
<keyword evidence="3" id="KW-1185">Reference proteome</keyword>
<accession>A0A8C0IZ92</accession>
<sequence length="163" mass="17605">GNVHLLALSRQPFKQSFARPLGNNSKPTASVTCLGLGCIRSNKHHTLQPPLYPYGSPKLLLSRPELHPCAQGRRSTPVHSVSTELHPGPKGQARSPTRHWEGIQRAAQLPAALRSPADFASPTSEQHPHGHRHARVILHCGCSRLNKADSRVADHSSSGVGTL</sequence>
<evidence type="ECO:0000313" key="3">
    <source>
        <dbReference type="Proteomes" id="UP000694404"/>
    </source>
</evidence>
<reference evidence="2" key="1">
    <citation type="submission" date="2025-08" db="UniProtKB">
        <authorList>
            <consortium name="Ensembl"/>
        </authorList>
    </citation>
    <scope>IDENTIFICATION</scope>
</reference>
<feature type="region of interest" description="Disordered" evidence="1">
    <location>
        <begin position="69"/>
        <end position="96"/>
    </location>
</feature>
<dbReference type="Proteomes" id="UP000694404">
    <property type="component" value="Unplaced"/>
</dbReference>
<proteinExistence type="predicted"/>
<feature type="compositionally biased region" description="Polar residues" evidence="1">
    <location>
        <begin position="73"/>
        <end position="83"/>
    </location>
</feature>
<organism evidence="2 3">
    <name type="scientific">Chelonoidis abingdonii</name>
    <name type="common">Abingdon island giant tortoise</name>
    <name type="synonym">Testudo abingdonii</name>
    <dbReference type="NCBI Taxonomy" id="106734"/>
    <lineage>
        <taxon>Eukaryota</taxon>
        <taxon>Metazoa</taxon>
        <taxon>Chordata</taxon>
        <taxon>Craniata</taxon>
        <taxon>Vertebrata</taxon>
        <taxon>Euteleostomi</taxon>
        <taxon>Archelosauria</taxon>
        <taxon>Testudinata</taxon>
        <taxon>Testudines</taxon>
        <taxon>Cryptodira</taxon>
        <taxon>Durocryptodira</taxon>
        <taxon>Testudinoidea</taxon>
        <taxon>Testudinidae</taxon>
        <taxon>Chelonoidis</taxon>
    </lineage>
</organism>
<evidence type="ECO:0000313" key="2">
    <source>
        <dbReference type="Ensembl" id="ENSCABP00000024594.1"/>
    </source>
</evidence>
<evidence type="ECO:0000256" key="1">
    <source>
        <dbReference type="SAM" id="MobiDB-lite"/>
    </source>
</evidence>
<name>A0A8C0IZ92_CHEAB</name>
<reference evidence="2" key="2">
    <citation type="submission" date="2025-09" db="UniProtKB">
        <authorList>
            <consortium name="Ensembl"/>
        </authorList>
    </citation>
    <scope>IDENTIFICATION</scope>
</reference>
<protein>
    <submittedName>
        <fullName evidence="2">Uncharacterized protein</fullName>
    </submittedName>
</protein>